<comment type="caution">
    <text evidence="1">The sequence shown here is derived from an EMBL/GenBank/DDBJ whole genome shotgun (WGS) entry which is preliminary data.</text>
</comment>
<organism evidence="1">
    <name type="scientific">marine sediment metagenome</name>
    <dbReference type="NCBI Taxonomy" id="412755"/>
    <lineage>
        <taxon>unclassified sequences</taxon>
        <taxon>metagenomes</taxon>
        <taxon>ecological metagenomes</taxon>
    </lineage>
</organism>
<evidence type="ECO:0000313" key="1">
    <source>
        <dbReference type="EMBL" id="GAH37504.1"/>
    </source>
</evidence>
<name>X1G7J0_9ZZZZ</name>
<feature type="non-terminal residue" evidence="1">
    <location>
        <position position="74"/>
    </location>
</feature>
<reference evidence="1" key="1">
    <citation type="journal article" date="2014" name="Front. Microbiol.">
        <title>High frequency of phylogenetically diverse reductive dehalogenase-homologous genes in deep subseafloor sedimentary metagenomes.</title>
        <authorList>
            <person name="Kawai M."/>
            <person name="Futagami T."/>
            <person name="Toyoda A."/>
            <person name="Takaki Y."/>
            <person name="Nishi S."/>
            <person name="Hori S."/>
            <person name="Arai W."/>
            <person name="Tsubouchi T."/>
            <person name="Morono Y."/>
            <person name="Uchiyama I."/>
            <person name="Ito T."/>
            <person name="Fujiyama A."/>
            <person name="Inagaki F."/>
            <person name="Takami H."/>
        </authorList>
    </citation>
    <scope>NUCLEOTIDE SEQUENCE</scope>
    <source>
        <strain evidence="1">Expedition CK06-06</strain>
    </source>
</reference>
<evidence type="ECO:0008006" key="2">
    <source>
        <dbReference type="Google" id="ProtNLM"/>
    </source>
</evidence>
<protein>
    <recommendedName>
        <fullName evidence="2">DNA binding HTH domain-containing protein</fullName>
    </recommendedName>
</protein>
<dbReference type="AlphaFoldDB" id="X1G7J0"/>
<proteinExistence type="predicted"/>
<sequence length="74" mass="8498">MNDDEGDYDDFRLDRLLLEAARHLLLQEESDSAVASTLHCDRHTIAKLRNRMVELGEVVGKDKQEQKEKVLCVS</sequence>
<dbReference type="EMBL" id="BARU01005517">
    <property type="protein sequence ID" value="GAH37504.1"/>
    <property type="molecule type" value="Genomic_DNA"/>
</dbReference>
<accession>X1G7J0</accession>
<gene>
    <name evidence="1" type="ORF">S03H2_10755</name>
</gene>